<dbReference type="Proteomes" id="UP000030227">
    <property type="component" value="Segment"/>
</dbReference>
<name>A0A0A1IX29_9CAUD</name>
<dbReference type="InterPro" id="IPR013024">
    <property type="entry name" value="GGCT-like"/>
</dbReference>
<accession>A0A0A1IX29</accession>
<comment type="similarity">
    <text evidence="1">Belongs to the gamma-glutamylcyclotransferase family.</text>
</comment>
<evidence type="ECO:0000256" key="1">
    <source>
        <dbReference type="ARBA" id="ARBA00008861"/>
    </source>
</evidence>
<dbReference type="RefSeq" id="YP_009125595.1">
    <property type="nucleotide sequence ID" value="NC_026599.1"/>
</dbReference>
<evidence type="ECO:0000313" key="4">
    <source>
        <dbReference type="Proteomes" id="UP000030227"/>
    </source>
</evidence>
<evidence type="ECO:0000313" key="3">
    <source>
        <dbReference type="EMBL" id="CEF89742.1"/>
    </source>
</evidence>
<dbReference type="InterPro" id="IPR009288">
    <property type="entry name" value="AIG2-like_dom"/>
</dbReference>
<dbReference type="KEGG" id="vg:23680491"/>
<evidence type="ECO:0000259" key="2">
    <source>
        <dbReference type="Pfam" id="PF06094"/>
    </source>
</evidence>
<dbReference type="InterPro" id="IPR036568">
    <property type="entry name" value="GGCT-like_sf"/>
</dbReference>
<protein>
    <recommendedName>
        <fullName evidence="2">Gamma-glutamylcyclotransferase AIG2-like domain-containing protein</fullName>
    </recommendedName>
</protein>
<dbReference type="OrthoDB" id="12208at10239"/>
<dbReference type="GO" id="GO:0061929">
    <property type="term" value="F:gamma-glutamylaminecyclotransferase activity"/>
    <property type="evidence" value="ECO:0007669"/>
    <property type="project" value="InterPro"/>
</dbReference>
<dbReference type="CDD" id="cd06661">
    <property type="entry name" value="GGCT_like"/>
    <property type="match status" value="1"/>
</dbReference>
<keyword evidence="4" id="KW-1185">Reference proteome</keyword>
<organism evidence="3 4">
    <name type="scientific">Pseudomonas phage vB_PaeP_C2-10_Ab22</name>
    <dbReference type="NCBI Taxonomy" id="1548906"/>
    <lineage>
        <taxon>Viruses</taxon>
        <taxon>Duplodnaviria</taxon>
        <taxon>Heunggongvirae</taxon>
        <taxon>Uroviricota</taxon>
        <taxon>Caudoviricetes</taxon>
        <taxon>Bruynoghevirus</taxon>
        <taxon>Bruynoghevirus Ab22</taxon>
    </lineage>
</organism>
<gene>
    <name evidence="3" type="primary">ORF27</name>
</gene>
<proteinExistence type="inferred from homology"/>
<sequence>MAVRVFVYGTLLSGLYNHYLLEGAEFVGNAVSCERGLMYSAGGFPILSFASRADLIVGEIWQLPEGEKGEEMLENLDALEGYPGWYDRTLKDFRINGERIKALVYHQDSHMAMDIVQDGDWKAHLAKRQGAV</sequence>
<dbReference type="PANTHER" id="PTHR12510">
    <property type="entry name" value="TROPONIN C-AKIN-1 PROTEIN"/>
    <property type="match status" value="1"/>
</dbReference>
<dbReference type="InterPro" id="IPR039126">
    <property type="entry name" value="GGACT"/>
</dbReference>
<dbReference type="SUPFAM" id="SSF110857">
    <property type="entry name" value="Gamma-glutamyl cyclotransferase-like"/>
    <property type="match status" value="1"/>
</dbReference>
<dbReference type="PANTHER" id="PTHR12510:SF4">
    <property type="entry name" value="GAMMA-GLUTAMYLAMINECYCLOTRANSFERASE"/>
    <property type="match status" value="1"/>
</dbReference>
<dbReference type="Gene3D" id="3.10.490.10">
    <property type="entry name" value="Gamma-glutamyl cyclotransferase-like"/>
    <property type="match status" value="1"/>
</dbReference>
<reference evidence="3 4" key="1">
    <citation type="journal article" date="2015" name="PLoS ONE">
        <title>Investigation of a Large Collection of Pseudomonas aeruginosa Bacteriophages Collected from a Single Environmental Source in Abidjan, Cote d'Ivoire.</title>
        <authorList>
            <person name="Essoh C."/>
            <person name="Latino L."/>
            <person name="Midoux C."/>
            <person name="Blouin Y."/>
            <person name="Loukou G."/>
            <person name="Nguetta S.P."/>
            <person name="Lathro S."/>
            <person name="Cablanmian A."/>
            <person name="Kouassi A.K."/>
            <person name="Vergnaud G."/>
            <person name="Pourcel C."/>
        </authorList>
    </citation>
    <scope>NUCLEOTIDE SEQUENCE [LARGE SCALE GENOMIC DNA]</scope>
    <source>
        <strain evidence="3">Ab22</strain>
    </source>
</reference>
<feature type="domain" description="Gamma-glutamylcyclotransferase AIG2-like" evidence="2">
    <location>
        <begin position="5"/>
        <end position="122"/>
    </location>
</feature>
<dbReference type="EMBL" id="LN610578">
    <property type="protein sequence ID" value="CEF89742.1"/>
    <property type="molecule type" value="Genomic_DNA"/>
</dbReference>
<dbReference type="Pfam" id="PF06094">
    <property type="entry name" value="GGACT"/>
    <property type="match status" value="1"/>
</dbReference>
<dbReference type="GeneID" id="23680491"/>